<keyword evidence="2" id="KW-1185">Reference proteome</keyword>
<dbReference type="RefSeq" id="WP_310894836.1">
    <property type="nucleotide sequence ID" value="NZ_JAMQOM010000001.1"/>
</dbReference>
<dbReference type="EMBL" id="JAMQOM010000001">
    <property type="protein sequence ID" value="MDS0220141.1"/>
    <property type="molecule type" value="Genomic_DNA"/>
</dbReference>
<proteinExistence type="predicted"/>
<comment type="caution">
    <text evidence="1">The sequence shown here is derived from an EMBL/GenBank/DDBJ whole genome shotgun (WGS) entry which is preliminary data.</text>
</comment>
<dbReference type="AlphaFoldDB" id="A0AAE4EWM6"/>
<dbReference type="Proteomes" id="UP001253439">
    <property type="component" value="Unassembled WGS sequence"/>
</dbReference>
<evidence type="ECO:0000313" key="2">
    <source>
        <dbReference type="Proteomes" id="UP001253439"/>
    </source>
</evidence>
<reference evidence="1 2" key="1">
    <citation type="submission" date="2022-06" db="EMBL/GenBank/DDBJ databases">
        <title>Haloarcula sp. a new haloarchaeum isolate from saline soil.</title>
        <authorList>
            <person name="Strakova D."/>
            <person name="Galisteo C."/>
            <person name="Sanchez-Porro C."/>
            <person name="Ventosa A."/>
        </authorList>
    </citation>
    <scope>NUCLEOTIDE SEQUENCE [LARGE SCALE GENOMIC DNA]</scope>
    <source>
        <strain evidence="1 2">S1AR25-5A</strain>
    </source>
</reference>
<evidence type="ECO:0000313" key="1">
    <source>
        <dbReference type="EMBL" id="MDS0220141.1"/>
    </source>
</evidence>
<name>A0AAE4EWM6_9EURY</name>
<accession>A0AAE4EWM6</accession>
<protein>
    <submittedName>
        <fullName evidence="1">Uncharacterized protein</fullName>
    </submittedName>
</protein>
<gene>
    <name evidence="1" type="ORF">NDI54_02125</name>
</gene>
<sequence length="65" mass="7461">MKEYTIRVDDDGVRSKHDALVRLAQRSRRASRMSRDDIEAEGPDDDVAQFLAYIVHEESGNKKGR</sequence>
<organism evidence="1 2">
    <name type="scientific">Haloarcula terrestris</name>
    <dbReference type="NCBI Taxonomy" id="2950533"/>
    <lineage>
        <taxon>Archaea</taxon>
        <taxon>Methanobacteriati</taxon>
        <taxon>Methanobacteriota</taxon>
        <taxon>Stenosarchaea group</taxon>
        <taxon>Halobacteria</taxon>
        <taxon>Halobacteriales</taxon>
        <taxon>Haloarculaceae</taxon>
        <taxon>Haloarcula</taxon>
    </lineage>
</organism>